<feature type="compositionally biased region" description="Basic and acidic residues" evidence="1">
    <location>
        <begin position="731"/>
        <end position="741"/>
    </location>
</feature>
<dbReference type="AlphaFoldDB" id="A0AAD4LQI3"/>
<feature type="compositionally biased region" description="Low complexity" evidence="1">
    <location>
        <begin position="780"/>
        <end position="793"/>
    </location>
</feature>
<organism evidence="2 3">
    <name type="scientific">Lactarius akahatsu</name>
    <dbReference type="NCBI Taxonomy" id="416441"/>
    <lineage>
        <taxon>Eukaryota</taxon>
        <taxon>Fungi</taxon>
        <taxon>Dikarya</taxon>
        <taxon>Basidiomycota</taxon>
        <taxon>Agaricomycotina</taxon>
        <taxon>Agaricomycetes</taxon>
        <taxon>Russulales</taxon>
        <taxon>Russulaceae</taxon>
        <taxon>Lactarius</taxon>
    </lineage>
</organism>
<sequence length="954" mass="103927">MTTHNPMYISAHSAEVILSDFRPLKLQPDALQFLNLLLDDILANIITSSRSILTDRLKSGLLKTLPTTMGKDALLEAEMELHAYWQRPNAIKPSASQTSTSEHSFAVPLMIELMRLKCEAYSTLNDSDEDAQVENKIQERLQLQGVEPPKSIVVAPASLYLTAILECICEHILSSVGRVATRDSSKEVAGTHDLFIALCEDDGIYPMFRVSKVYGLIEGSLKSSAKPRRSKSLSRSERHETRDTSLLDPPPQSQPRVSSESTTSGAVSGSVSPEYHPPRSSLDKGKAIKSFRSSGDRDMTLPSDPLFRVTLSKKSIIARDGKDGAAVETEEGNVIQDFDDLMRSGDTMKVSLTPDRLRSMEAAKQQQRRTAQQAPKTIVDDHHRASSASEADGRSPTPPDLKYHHPRKSLPHVDEDEELKETANLTQDVRSRSEVTKPPDTRARSVSTSKIYHSGPRVTRKSSLGIRSPPLQSGLPGRDMYDWRKNTPTTPQRTRKIQRNRESMDIEDVMNGSEGDESNPDQTAQGRGRLYPVSKATHDLISFLEDGPPPEVQPVRSATVSSTSLAPTTKSAKSGSRLQRMISKFSIAREGFQESARGRGVGITSAPSTPVSSLRSLGASNPPPPPIAVKPVPPPIPQLPISPPSSSRTSSLEDDARPHISRTDRPRKMSVRKAVPTWESAADQGLQTPHTGAERILPPSPPLSSQPVSASSPSPFQPHGHVRSSPTLAPEGKDTNGDTHNHKAVRSESPAAIPAGTEAHLTRENGNGRAEQQYPQGIYRPRSSRPNLRSPSNDEQSHSARKSLGRRSQPPNGTVDSQLIHPSPSLSEALAVDMRRLMSQATSADECRLLVDTFLTRAGIVPPPPVSVVADITPPDVELLEHTLVNYFLGADLEGLQLPQTQSLQAEVKRRSTSSTPKQAQESDDAHLSTASLMDSAHAVYTHHIVSDAVAVVS</sequence>
<feature type="compositionally biased region" description="Pro residues" evidence="1">
    <location>
        <begin position="621"/>
        <end position="643"/>
    </location>
</feature>
<keyword evidence="3" id="KW-1185">Reference proteome</keyword>
<feature type="region of interest" description="Disordered" evidence="1">
    <location>
        <begin position="351"/>
        <end position="530"/>
    </location>
</feature>
<evidence type="ECO:0000313" key="2">
    <source>
        <dbReference type="EMBL" id="KAH8999158.1"/>
    </source>
</evidence>
<evidence type="ECO:0000313" key="3">
    <source>
        <dbReference type="Proteomes" id="UP001201163"/>
    </source>
</evidence>
<feature type="compositionally biased region" description="Basic and acidic residues" evidence="1">
    <location>
        <begin position="234"/>
        <end position="245"/>
    </location>
</feature>
<feature type="region of interest" description="Disordered" evidence="1">
    <location>
        <begin position="225"/>
        <end position="285"/>
    </location>
</feature>
<feature type="compositionally biased region" description="Low complexity" evidence="1">
    <location>
        <begin position="257"/>
        <end position="272"/>
    </location>
</feature>
<gene>
    <name evidence="2" type="ORF">EDB92DRAFT_935755</name>
</gene>
<feature type="region of interest" description="Disordered" evidence="1">
    <location>
        <begin position="542"/>
        <end position="822"/>
    </location>
</feature>
<feature type="compositionally biased region" description="Polar residues" evidence="1">
    <location>
        <begin position="605"/>
        <end position="619"/>
    </location>
</feature>
<feature type="compositionally biased region" description="Low complexity" evidence="1">
    <location>
        <begin position="705"/>
        <end position="714"/>
    </location>
</feature>
<dbReference type="GO" id="GO:0046982">
    <property type="term" value="F:protein heterodimerization activity"/>
    <property type="evidence" value="ECO:0007669"/>
    <property type="project" value="InterPro"/>
</dbReference>
<dbReference type="InterPro" id="IPR009072">
    <property type="entry name" value="Histone-fold"/>
</dbReference>
<accession>A0AAD4LQI3</accession>
<evidence type="ECO:0000256" key="1">
    <source>
        <dbReference type="SAM" id="MobiDB-lite"/>
    </source>
</evidence>
<protein>
    <submittedName>
        <fullName evidence="2">Uncharacterized protein</fullName>
    </submittedName>
</protein>
<name>A0AAD4LQI3_9AGAM</name>
<feature type="compositionally biased region" description="Basic and acidic residues" evidence="1">
    <location>
        <begin position="429"/>
        <end position="443"/>
    </location>
</feature>
<comment type="caution">
    <text evidence="2">The sequence shown here is derived from an EMBL/GenBank/DDBJ whole genome shotgun (WGS) entry which is preliminary data.</text>
</comment>
<feature type="compositionally biased region" description="Polar residues" evidence="1">
    <location>
        <begin position="556"/>
        <end position="577"/>
    </location>
</feature>
<reference evidence="2" key="1">
    <citation type="submission" date="2022-01" db="EMBL/GenBank/DDBJ databases">
        <title>Comparative genomics reveals a dynamic genome evolution in the ectomycorrhizal milk-cap (Lactarius) mushrooms.</title>
        <authorList>
            <consortium name="DOE Joint Genome Institute"/>
            <person name="Lebreton A."/>
            <person name="Tang N."/>
            <person name="Kuo A."/>
            <person name="LaButti K."/>
            <person name="Drula E."/>
            <person name="Barry K."/>
            <person name="Clum A."/>
            <person name="Lipzen A."/>
            <person name="Mousain D."/>
            <person name="Ng V."/>
            <person name="Wang R."/>
            <person name="Wang X."/>
            <person name="Dai Y."/>
            <person name="Henrissat B."/>
            <person name="Grigoriev I.V."/>
            <person name="Guerin-Laguette A."/>
            <person name="Yu F."/>
            <person name="Martin F.M."/>
        </authorList>
    </citation>
    <scope>NUCLEOTIDE SEQUENCE</scope>
    <source>
        <strain evidence="2">QP</strain>
    </source>
</reference>
<dbReference type="EMBL" id="JAKELL010000004">
    <property type="protein sequence ID" value="KAH8999158.1"/>
    <property type="molecule type" value="Genomic_DNA"/>
</dbReference>
<proteinExistence type="predicted"/>
<feature type="compositionally biased region" description="Basic and acidic residues" evidence="1">
    <location>
        <begin position="654"/>
        <end position="667"/>
    </location>
</feature>
<feature type="compositionally biased region" description="Low complexity" evidence="1">
    <location>
        <begin position="362"/>
        <end position="377"/>
    </location>
</feature>
<dbReference type="Proteomes" id="UP001201163">
    <property type="component" value="Unassembled WGS sequence"/>
</dbReference>
<dbReference type="Gene3D" id="1.10.20.10">
    <property type="entry name" value="Histone, subunit A"/>
    <property type="match status" value="1"/>
</dbReference>